<keyword evidence="8" id="KW-1185">Reference proteome</keyword>
<proteinExistence type="inferred from homology"/>
<evidence type="ECO:0000256" key="5">
    <source>
        <dbReference type="ARBA" id="ARBA00023136"/>
    </source>
</evidence>
<gene>
    <name evidence="7" type="primary">106663266</name>
</gene>
<comment type="subcellular location">
    <subcellularLocation>
        <location evidence="1">Membrane</location>
        <topology evidence="1">Multi-pass membrane protein</topology>
    </subcellularLocation>
</comment>
<dbReference type="InterPro" id="IPR007248">
    <property type="entry name" value="Mpv17_PMP22"/>
</dbReference>
<dbReference type="Proteomes" id="UP000494040">
    <property type="component" value="Unassembled WGS sequence"/>
</dbReference>
<keyword evidence="4 6" id="KW-1133">Transmembrane helix</keyword>
<name>A0A8I6TCC5_CIMLE</name>
<evidence type="ECO:0000256" key="2">
    <source>
        <dbReference type="ARBA" id="ARBA00006824"/>
    </source>
</evidence>
<keyword evidence="3 6" id="KW-0812">Transmembrane</keyword>
<evidence type="ECO:0000313" key="8">
    <source>
        <dbReference type="Proteomes" id="UP000494040"/>
    </source>
</evidence>
<reference evidence="7" key="1">
    <citation type="submission" date="2022-01" db="UniProtKB">
        <authorList>
            <consortium name="EnsemblMetazoa"/>
        </authorList>
    </citation>
    <scope>IDENTIFICATION</scope>
</reference>
<dbReference type="GO" id="GO:0016020">
    <property type="term" value="C:membrane"/>
    <property type="evidence" value="ECO:0007669"/>
    <property type="project" value="UniProtKB-SubCell"/>
</dbReference>
<evidence type="ECO:0000256" key="4">
    <source>
        <dbReference type="ARBA" id="ARBA00022989"/>
    </source>
</evidence>
<evidence type="ECO:0000256" key="1">
    <source>
        <dbReference type="ARBA" id="ARBA00004141"/>
    </source>
</evidence>
<protein>
    <recommendedName>
        <fullName evidence="9">Mpv17-like protein</fullName>
    </recommendedName>
</protein>
<evidence type="ECO:0000313" key="7">
    <source>
        <dbReference type="EnsemblMetazoa" id="XP_014243455.1"/>
    </source>
</evidence>
<dbReference type="EnsemblMetazoa" id="XM_014387969.2">
    <property type="protein sequence ID" value="XP_014243455.1"/>
    <property type="gene ID" value="LOC106663266"/>
</dbReference>
<feature type="transmembrane region" description="Helical" evidence="6">
    <location>
        <begin position="157"/>
        <end position="174"/>
    </location>
</feature>
<keyword evidence="5 6" id="KW-0472">Membrane</keyword>
<dbReference type="Pfam" id="PF04117">
    <property type="entry name" value="Mpv17_PMP22"/>
    <property type="match status" value="1"/>
</dbReference>
<organism evidence="7 8">
    <name type="scientific">Cimex lectularius</name>
    <name type="common">Bed bug</name>
    <name type="synonym">Acanthia lectularia</name>
    <dbReference type="NCBI Taxonomy" id="79782"/>
    <lineage>
        <taxon>Eukaryota</taxon>
        <taxon>Metazoa</taxon>
        <taxon>Ecdysozoa</taxon>
        <taxon>Arthropoda</taxon>
        <taxon>Hexapoda</taxon>
        <taxon>Insecta</taxon>
        <taxon>Pterygota</taxon>
        <taxon>Neoptera</taxon>
        <taxon>Paraneoptera</taxon>
        <taxon>Hemiptera</taxon>
        <taxon>Heteroptera</taxon>
        <taxon>Panheteroptera</taxon>
        <taxon>Cimicomorpha</taxon>
        <taxon>Cimicidae</taxon>
        <taxon>Cimex</taxon>
    </lineage>
</organism>
<feature type="transmembrane region" description="Helical" evidence="6">
    <location>
        <begin position="94"/>
        <end position="115"/>
    </location>
</feature>
<evidence type="ECO:0000256" key="6">
    <source>
        <dbReference type="RuleBase" id="RU363053"/>
    </source>
</evidence>
<sequence>MAMSRVKYIFQKYPLLANSAVYGGMCVTAEFSQQMVNKRYFDRKEPPEPIDKAMLVRYAVVGSCINSNILYFWYRWLDRNFVGASMKIVTKKLLLDQFVLTPQLLTIFYVSMSIMEGKDDLLAELREKFVPTFQTSCGFWLPAQAINFLVVPPMARVVYVATCSFIWVNILCWIKRTELKSNPS</sequence>
<dbReference type="OMA" id="QFVSKRW"/>
<feature type="transmembrane region" description="Helical" evidence="6">
    <location>
        <begin position="55"/>
        <end position="74"/>
    </location>
</feature>
<dbReference type="PANTHER" id="PTHR11266:SF85">
    <property type="entry name" value="MPV17-LIKE PROTEIN"/>
    <property type="match status" value="1"/>
</dbReference>
<accession>A0A8I6TCC5</accession>
<dbReference type="KEGG" id="clec:106663266"/>
<dbReference type="PANTHER" id="PTHR11266">
    <property type="entry name" value="PEROXISOMAL MEMBRANE PROTEIN 2, PXMP2 MPV17"/>
    <property type="match status" value="1"/>
</dbReference>
<evidence type="ECO:0000256" key="3">
    <source>
        <dbReference type="ARBA" id="ARBA00022692"/>
    </source>
</evidence>
<comment type="similarity">
    <text evidence="2 6">Belongs to the peroxisomal membrane protein PXMP2/4 family.</text>
</comment>
<dbReference type="OrthoDB" id="430207at2759"/>
<dbReference type="AlphaFoldDB" id="A0A8I6TCC5"/>
<dbReference type="GO" id="GO:0005739">
    <property type="term" value="C:mitochondrion"/>
    <property type="evidence" value="ECO:0007669"/>
    <property type="project" value="TreeGrafter"/>
</dbReference>
<evidence type="ECO:0008006" key="9">
    <source>
        <dbReference type="Google" id="ProtNLM"/>
    </source>
</evidence>